<sequence>MSAQFLHDVLVPLSDAFYKQADAILDLREYALSKQNPGRCVSCYFKLFSAARGDKVRRLQALRKWLETNLVVVARDEQDRLLERIPLYLDEGDLESFCQRMLQEVVHNRVYNSKRIELQFAFKGESLAA</sequence>
<dbReference type="AlphaFoldDB" id="A0A842HAU8"/>
<proteinExistence type="predicted"/>
<gene>
    <name evidence="1" type="ORF">H5P28_04940</name>
</gene>
<name>A0A842HAU8_9BACT</name>
<organism evidence="1 2">
    <name type="scientific">Ruficoccus amylovorans</name>
    <dbReference type="NCBI Taxonomy" id="1804625"/>
    <lineage>
        <taxon>Bacteria</taxon>
        <taxon>Pseudomonadati</taxon>
        <taxon>Verrucomicrobiota</taxon>
        <taxon>Opitutia</taxon>
        <taxon>Puniceicoccales</taxon>
        <taxon>Cerasicoccaceae</taxon>
        <taxon>Ruficoccus</taxon>
    </lineage>
</organism>
<evidence type="ECO:0000313" key="1">
    <source>
        <dbReference type="EMBL" id="MBC2593603.1"/>
    </source>
</evidence>
<keyword evidence="2" id="KW-1185">Reference proteome</keyword>
<protein>
    <submittedName>
        <fullName evidence="1">Uncharacterized protein</fullName>
    </submittedName>
</protein>
<reference evidence="1 2" key="1">
    <citation type="submission" date="2020-07" db="EMBL/GenBank/DDBJ databases">
        <authorList>
            <person name="Feng X."/>
        </authorList>
    </citation>
    <scope>NUCLEOTIDE SEQUENCE [LARGE SCALE GENOMIC DNA]</scope>
    <source>
        <strain evidence="1 2">JCM31066</strain>
    </source>
</reference>
<accession>A0A842HAU8</accession>
<dbReference type="RefSeq" id="WP_185674608.1">
    <property type="nucleotide sequence ID" value="NZ_JACHVB010000014.1"/>
</dbReference>
<dbReference type="Proteomes" id="UP000546464">
    <property type="component" value="Unassembled WGS sequence"/>
</dbReference>
<evidence type="ECO:0000313" key="2">
    <source>
        <dbReference type="Proteomes" id="UP000546464"/>
    </source>
</evidence>
<dbReference type="EMBL" id="JACHVB010000014">
    <property type="protein sequence ID" value="MBC2593603.1"/>
    <property type="molecule type" value="Genomic_DNA"/>
</dbReference>
<comment type="caution">
    <text evidence="1">The sequence shown here is derived from an EMBL/GenBank/DDBJ whole genome shotgun (WGS) entry which is preliminary data.</text>
</comment>